<feature type="domain" description="VanZ-like" evidence="3">
    <location>
        <begin position="19"/>
        <end position="97"/>
    </location>
</feature>
<dbReference type="EMBL" id="KV454011">
    <property type="protein sequence ID" value="ODV97748.1"/>
    <property type="molecule type" value="Genomic_DNA"/>
</dbReference>
<feature type="region of interest" description="Disordered" evidence="1">
    <location>
        <begin position="110"/>
        <end position="190"/>
    </location>
</feature>
<keyword evidence="5" id="KW-1185">Reference proteome</keyword>
<evidence type="ECO:0000259" key="3">
    <source>
        <dbReference type="Pfam" id="PF04892"/>
    </source>
</evidence>
<dbReference type="PANTHER" id="PTHR28008">
    <property type="entry name" value="DOMAIN PROTEIN, PUTATIVE (AFU_ORTHOLOGUE AFUA_3G10980)-RELATED"/>
    <property type="match status" value="1"/>
</dbReference>
<protein>
    <recommendedName>
        <fullName evidence="3">VanZ-like domain-containing protein</fullName>
    </recommendedName>
</protein>
<feature type="transmembrane region" description="Helical" evidence="2">
    <location>
        <begin position="82"/>
        <end position="99"/>
    </location>
</feature>
<feature type="transmembrane region" description="Helical" evidence="2">
    <location>
        <begin position="51"/>
        <end position="70"/>
    </location>
</feature>
<dbReference type="Proteomes" id="UP000094236">
    <property type="component" value="Unassembled WGS sequence"/>
</dbReference>
<keyword evidence="2" id="KW-0812">Transmembrane</keyword>
<keyword evidence="2" id="KW-0472">Membrane</keyword>
<gene>
    <name evidence="4" type="ORF">PACTADRAFT_31181</name>
</gene>
<dbReference type="OrthoDB" id="63581at2759"/>
<dbReference type="Pfam" id="PF04892">
    <property type="entry name" value="VanZ"/>
    <property type="match status" value="1"/>
</dbReference>
<dbReference type="NCBIfam" id="NF037970">
    <property type="entry name" value="vanZ_1"/>
    <property type="match status" value="1"/>
</dbReference>
<dbReference type="AlphaFoldDB" id="A0A1E4U1G6"/>
<organism evidence="4 5">
    <name type="scientific">Pachysolen tannophilus NRRL Y-2460</name>
    <dbReference type="NCBI Taxonomy" id="669874"/>
    <lineage>
        <taxon>Eukaryota</taxon>
        <taxon>Fungi</taxon>
        <taxon>Dikarya</taxon>
        <taxon>Ascomycota</taxon>
        <taxon>Saccharomycotina</taxon>
        <taxon>Pichiomycetes</taxon>
        <taxon>Pachysolenaceae</taxon>
        <taxon>Pachysolen</taxon>
    </lineage>
</organism>
<evidence type="ECO:0000256" key="1">
    <source>
        <dbReference type="SAM" id="MobiDB-lite"/>
    </source>
</evidence>
<dbReference type="PANTHER" id="PTHR28008:SF1">
    <property type="entry name" value="DOMAIN PROTEIN, PUTATIVE (AFU_ORTHOLOGUE AFUA_3G10980)-RELATED"/>
    <property type="match status" value="1"/>
</dbReference>
<keyword evidence="2" id="KW-1133">Transmembrane helix</keyword>
<reference evidence="5" key="1">
    <citation type="submission" date="2016-05" db="EMBL/GenBank/DDBJ databases">
        <title>Comparative genomics of biotechnologically important yeasts.</title>
        <authorList>
            <consortium name="DOE Joint Genome Institute"/>
            <person name="Riley R."/>
            <person name="Haridas S."/>
            <person name="Wolfe K.H."/>
            <person name="Lopes M.R."/>
            <person name="Hittinger C.T."/>
            <person name="Goker M."/>
            <person name="Salamov A."/>
            <person name="Wisecaver J."/>
            <person name="Long T.M."/>
            <person name="Aerts A.L."/>
            <person name="Barry K."/>
            <person name="Choi C."/>
            <person name="Clum A."/>
            <person name="Coughlan A.Y."/>
            <person name="Deshpande S."/>
            <person name="Douglass A.P."/>
            <person name="Hanson S.J."/>
            <person name="Klenk H.-P."/>
            <person name="Labutti K."/>
            <person name="Lapidus A."/>
            <person name="Lindquist E."/>
            <person name="Lipzen A."/>
            <person name="Meier-Kolthoff J.P."/>
            <person name="Ohm R.A."/>
            <person name="Otillar R.P."/>
            <person name="Pangilinan J."/>
            <person name="Peng Y."/>
            <person name="Rokas A."/>
            <person name="Rosa C.A."/>
            <person name="Scheuner C."/>
            <person name="Sibirny A.A."/>
            <person name="Slot J.C."/>
            <person name="Stielow J.B."/>
            <person name="Sun H."/>
            <person name="Kurtzman C.P."/>
            <person name="Blackwell M."/>
            <person name="Grigoriev I.V."/>
            <person name="Jeffries T.W."/>
        </authorList>
    </citation>
    <scope>NUCLEOTIDE SEQUENCE [LARGE SCALE GENOMIC DNA]</scope>
    <source>
        <strain evidence="5">NRRL Y-2460</strain>
    </source>
</reference>
<accession>A0A1E4U1G6</accession>
<proteinExistence type="predicted"/>
<evidence type="ECO:0000256" key="2">
    <source>
        <dbReference type="SAM" id="Phobius"/>
    </source>
</evidence>
<evidence type="ECO:0000313" key="4">
    <source>
        <dbReference type="EMBL" id="ODV97748.1"/>
    </source>
</evidence>
<feature type="compositionally biased region" description="Polar residues" evidence="1">
    <location>
        <begin position="149"/>
        <end position="160"/>
    </location>
</feature>
<feature type="transmembrane region" description="Helical" evidence="2">
    <location>
        <begin position="22"/>
        <end position="39"/>
    </location>
</feature>
<dbReference type="InterPro" id="IPR006976">
    <property type="entry name" value="VanZ-like"/>
</dbReference>
<evidence type="ECO:0000313" key="5">
    <source>
        <dbReference type="Proteomes" id="UP000094236"/>
    </source>
</evidence>
<sequence length="190" mass="21703">MRIRKPVLGSFSNIELSSYDKALHFVVFMVLTALFYFLVDVRDLKKLKILTFVICTVIASTTSEFLQDFLTGSRRKFDPMDILANMIGSAVGLIVADLYNKKLIRSRKLSRRARRRNNNNGATDDYDIEAQPAERDYDEDGDEEMLIQEQLSAQVTNHSNDSNDSKKQENPKSKSDLIILKNLPPEPIKD</sequence>
<feature type="compositionally biased region" description="Acidic residues" evidence="1">
    <location>
        <begin position="136"/>
        <end position="146"/>
    </location>
</feature>
<feature type="compositionally biased region" description="Basic and acidic residues" evidence="1">
    <location>
        <begin position="161"/>
        <end position="175"/>
    </location>
</feature>
<name>A0A1E4U1G6_PACTA</name>